<dbReference type="InterPro" id="IPR029479">
    <property type="entry name" value="Nitroreductase"/>
</dbReference>
<evidence type="ECO:0000256" key="5">
    <source>
        <dbReference type="PIRNR" id="PIRNR005426"/>
    </source>
</evidence>
<dbReference type="Gene3D" id="3.40.109.10">
    <property type="entry name" value="NADH Oxidase"/>
    <property type="match status" value="1"/>
</dbReference>
<evidence type="ECO:0000313" key="8">
    <source>
        <dbReference type="Proteomes" id="UP001193389"/>
    </source>
</evidence>
<dbReference type="Pfam" id="PF00881">
    <property type="entry name" value="Nitroreductase"/>
    <property type="match status" value="1"/>
</dbReference>
<keyword evidence="5" id="KW-0521">NADP</keyword>
<dbReference type="PANTHER" id="PTHR43425:SF2">
    <property type="entry name" value="OXYGEN-INSENSITIVE NADPH NITROREDUCTASE"/>
    <property type="match status" value="1"/>
</dbReference>
<keyword evidence="2 5" id="KW-0285">Flavoprotein</keyword>
<accession>A0A5K7SCS7</accession>
<feature type="domain" description="Nitroreductase" evidence="6">
    <location>
        <begin position="5"/>
        <end position="159"/>
    </location>
</feature>
<dbReference type="AlphaFoldDB" id="A0A5K7SCS7"/>
<dbReference type="InterPro" id="IPR016446">
    <property type="entry name" value="Flavin_OxRdtase_Frp"/>
</dbReference>
<name>A0A5K7SCS7_9BACT</name>
<organism evidence="7 8">
    <name type="scientific">Aquipluma nitroreducens</name>
    <dbReference type="NCBI Taxonomy" id="2010828"/>
    <lineage>
        <taxon>Bacteria</taxon>
        <taxon>Pseudomonadati</taxon>
        <taxon>Bacteroidota</taxon>
        <taxon>Bacteroidia</taxon>
        <taxon>Marinilabiliales</taxon>
        <taxon>Prolixibacteraceae</taxon>
        <taxon>Aquipluma</taxon>
    </lineage>
</organism>
<evidence type="ECO:0000256" key="2">
    <source>
        <dbReference type="ARBA" id="ARBA00022630"/>
    </source>
</evidence>
<dbReference type="EMBL" id="AP018694">
    <property type="protein sequence ID" value="BBE19267.1"/>
    <property type="molecule type" value="Genomic_DNA"/>
</dbReference>
<reference evidence="7" key="1">
    <citation type="journal article" date="2020" name="Int. J. Syst. Evol. Microbiol.">
        <title>Aquipluma nitroreducens gen. nov. sp. nov., a novel facultatively anaerobic bacterium isolated from a freshwater lake.</title>
        <authorList>
            <person name="Watanabe M."/>
            <person name="Kojima H."/>
            <person name="Fukui M."/>
        </authorList>
    </citation>
    <scope>NUCLEOTIDE SEQUENCE</scope>
    <source>
        <strain evidence="7">MeG22</strain>
    </source>
</reference>
<dbReference type="PANTHER" id="PTHR43425">
    <property type="entry name" value="OXYGEN-INSENSITIVE NADPH NITROREDUCTASE"/>
    <property type="match status" value="1"/>
</dbReference>
<keyword evidence="3 5" id="KW-0288">FMN</keyword>
<dbReference type="InterPro" id="IPR000415">
    <property type="entry name" value="Nitroreductase-like"/>
</dbReference>
<dbReference type="Proteomes" id="UP001193389">
    <property type="component" value="Chromosome"/>
</dbReference>
<evidence type="ECO:0000259" key="6">
    <source>
        <dbReference type="Pfam" id="PF00881"/>
    </source>
</evidence>
<dbReference type="PIRSF" id="PIRSF005426">
    <property type="entry name" value="Frp"/>
    <property type="match status" value="1"/>
</dbReference>
<protein>
    <submittedName>
        <fullName evidence="7">Oxygen-insensitive NADPH nitroreductase</fullName>
    </submittedName>
</protein>
<comment type="similarity">
    <text evidence="1 5">Belongs to the flavin oxidoreductase frp family.</text>
</comment>
<sequence>MELLKSHRTIRKYKATAVDKDILTDILESGIRSSNTGNMQLYSIIVTRSIDKKADLAPFHFNQPMVKEAPLILTICFDVNRFKSWCLLNNANVDFTGLLWLLNGTIDSSILAQNICVAAESYGLGICYLGTTLYNAPEIGKVLCLPEGVIPITTLAIGYPELVPELTDRLSLDSVVHYEEYQNYSVKAIREMYEFKEKLESSQKFVAENGKENLAQVYTDVRYKSADSQLFSKKLLDMLTEQGFVFE</sequence>
<dbReference type="GO" id="GO:0016491">
    <property type="term" value="F:oxidoreductase activity"/>
    <property type="evidence" value="ECO:0007669"/>
    <property type="project" value="UniProtKB-UniRule"/>
</dbReference>
<keyword evidence="4 5" id="KW-0560">Oxidoreductase</keyword>
<evidence type="ECO:0000256" key="4">
    <source>
        <dbReference type="ARBA" id="ARBA00023002"/>
    </source>
</evidence>
<evidence type="ECO:0000256" key="3">
    <source>
        <dbReference type="ARBA" id="ARBA00022643"/>
    </source>
</evidence>
<keyword evidence="8" id="KW-1185">Reference proteome</keyword>
<dbReference type="RefSeq" id="WP_318347527.1">
    <property type="nucleotide sequence ID" value="NZ_AP018694.1"/>
</dbReference>
<evidence type="ECO:0000256" key="1">
    <source>
        <dbReference type="ARBA" id="ARBA00008366"/>
    </source>
</evidence>
<gene>
    <name evidence="7" type="ORF">AQPE_3443</name>
</gene>
<proteinExistence type="inferred from homology"/>
<dbReference type="SUPFAM" id="SSF55469">
    <property type="entry name" value="FMN-dependent nitroreductase-like"/>
    <property type="match status" value="1"/>
</dbReference>
<evidence type="ECO:0000313" key="7">
    <source>
        <dbReference type="EMBL" id="BBE19267.1"/>
    </source>
</evidence>
<dbReference type="KEGG" id="anf:AQPE_3443"/>